<name>A0A2H3DJD4_ARMGA</name>
<keyword evidence="3" id="KW-1185">Reference proteome</keyword>
<dbReference type="AlphaFoldDB" id="A0A2H3DJD4"/>
<feature type="transmembrane region" description="Helical" evidence="1">
    <location>
        <begin position="240"/>
        <end position="262"/>
    </location>
</feature>
<organism evidence="2 3">
    <name type="scientific">Armillaria gallica</name>
    <name type="common">Bulbous honey fungus</name>
    <name type="synonym">Armillaria bulbosa</name>
    <dbReference type="NCBI Taxonomy" id="47427"/>
    <lineage>
        <taxon>Eukaryota</taxon>
        <taxon>Fungi</taxon>
        <taxon>Dikarya</taxon>
        <taxon>Basidiomycota</taxon>
        <taxon>Agaricomycotina</taxon>
        <taxon>Agaricomycetes</taxon>
        <taxon>Agaricomycetidae</taxon>
        <taxon>Agaricales</taxon>
        <taxon>Marasmiineae</taxon>
        <taxon>Physalacriaceae</taxon>
        <taxon>Armillaria</taxon>
    </lineage>
</organism>
<keyword evidence="1" id="KW-0472">Membrane</keyword>
<evidence type="ECO:0000313" key="2">
    <source>
        <dbReference type="EMBL" id="PBK89177.1"/>
    </source>
</evidence>
<evidence type="ECO:0000313" key="3">
    <source>
        <dbReference type="Proteomes" id="UP000217790"/>
    </source>
</evidence>
<dbReference type="Proteomes" id="UP000217790">
    <property type="component" value="Unassembled WGS sequence"/>
</dbReference>
<sequence length="285" mass="30660">MAALAQAQAFAYALRPFADALTFLTTTHVHPTFFPYPWASTLHATRVSMAYQNNMRKSGSNLSWGTYVAGYLIMCWGGMVISHTLLSLPPPILFSIDPYINYIVPHLIVTLLFTIFPDILTSPNLDLVLFPLDGLLRANAVTSTLAMISSNPAIDAKLTSSALFHIIIGAVVSCGGGVSAATLKTWTSEWSFGTPIFLRSGVGFWGSLDVWAGSLVAIVYSTMTIHPAFDEVVPFEVSPAFALSSLGAKAVGSYIYTILFGLRVWNARLASAAVAEKGKGKTKTQ</sequence>
<proteinExistence type="predicted"/>
<dbReference type="InParanoid" id="A0A2H3DJD4"/>
<feature type="transmembrane region" description="Helical" evidence="1">
    <location>
        <begin position="196"/>
        <end position="220"/>
    </location>
</feature>
<dbReference type="EMBL" id="KZ293669">
    <property type="protein sequence ID" value="PBK89177.1"/>
    <property type="molecule type" value="Genomic_DNA"/>
</dbReference>
<gene>
    <name evidence="2" type="ORF">ARMGADRAFT_970181</name>
</gene>
<keyword evidence="1" id="KW-1133">Transmembrane helix</keyword>
<evidence type="ECO:0000256" key="1">
    <source>
        <dbReference type="SAM" id="Phobius"/>
    </source>
</evidence>
<feature type="transmembrane region" description="Helical" evidence="1">
    <location>
        <begin position="99"/>
        <end position="120"/>
    </location>
</feature>
<feature type="transmembrane region" description="Helical" evidence="1">
    <location>
        <begin position="64"/>
        <end position="87"/>
    </location>
</feature>
<feature type="transmembrane region" description="Helical" evidence="1">
    <location>
        <begin position="162"/>
        <end position="184"/>
    </location>
</feature>
<keyword evidence="1" id="KW-0812">Transmembrane</keyword>
<dbReference type="OMA" id="IDAHPFF"/>
<accession>A0A2H3DJD4</accession>
<reference evidence="3" key="1">
    <citation type="journal article" date="2017" name="Nat. Ecol. Evol.">
        <title>Genome expansion and lineage-specific genetic innovations in the forest pathogenic fungi Armillaria.</title>
        <authorList>
            <person name="Sipos G."/>
            <person name="Prasanna A.N."/>
            <person name="Walter M.C."/>
            <person name="O'Connor E."/>
            <person name="Balint B."/>
            <person name="Krizsan K."/>
            <person name="Kiss B."/>
            <person name="Hess J."/>
            <person name="Varga T."/>
            <person name="Slot J."/>
            <person name="Riley R."/>
            <person name="Boka B."/>
            <person name="Rigling D."/>
            <person name="Barry K."/>
            <person name="Lee J."/>
            <person name="Mihaltcheva S."/>
            <person name="LaButti K."/>
            <person name="Lipzen A."/>
            <person name="Waldron R."/>
            <person name="Moloney N.M."/>
            <person name="Sperisen C."/>
            <person name="Kredics L."/>
            <person name="Vagvoelgyi C."/>
            <person name="Patrignani A."/>
            <person name="Fitzpatrick D."/>
            <person name="Nagy I."/>
            <person name="Doyle S."/>
            <person name="Anderson J.B."/>
            <person name="Grigoriev I.V."/>
            <person name="Gueldener U."/>
            <person name="Muensterkoetter M."/>
            <person name="Nagy L.G."/>
        </authorList>
    </citation>
    <scope>NUCLEOTIDE SEQUENCE [LARGE SCALE GENOMIC DNA]</scope>
    <source>
        <strain evidence="3">Ar21-2</strain>
    </source>
</reference>
<dbReference type="OrthoDB" id="2520628at2759"/>
<protein>
    <submittedName>
        <fullName evidence="2">Uncharacterized protein</fullName>
    </submittedName>
</protein>